<dbReference type="SUPFAM" id="SSF81296">
    <property type="entry name" value="E set domains"/>
    <property type="match status" value="2"/>
</dbReference>
<feature type="compositionally biased region" description="Low complexity" evidence="2">
    <location>
        <begin position="323"/>
        <end position="332"/>
    </location>
</feature>
<dbReference type="Pfam" id="PF00339">
    <property type="entry name" value="Arrestin_N"/>
    <property type="match status" value="1"/>
</dbReference>
<feature type="domain" description="Arrestin C-terminal-like" evidence="3">
    <location>
        <begin position="1"/>
        <end position="169"/>
    </location>
</feature>
<dbReference type="SMART" id="SM01017">
    <property type="entry name" value="Arrestin_C"/>
    <property type="match status" value="2"/>
</dbReference>
<dbReference type="InterPro" id="IPR011021">
    <property type="entry name" value="Arrestin-like_N"/>
</dbReference>
<dbReference type="InterPro" id="IPR014752">
    <property type="entry name" value="Arrestin-like_C"/>
</dbReference>
<organism evidence="4 5">
    <name type="scientific">Meloidogyne enterolobii</name>
    <name type="common">Root-knot nematode worm</name>
    <name type="synonym">Meloidogyne mayaguensis</name>
    <dbReference type="NCBI Taxonomy" id="390850"/>
    <lineage>
        <taxon>Eukaryota</taxon>
        <taxon>Metazoa</taxon>
        <taxon>Ecdysozoa</taxon>
        <taxon>Nematoda</taxon>
        <taxon>Chromadorea</taxon>
        <taxon>Rhabditida</taxon>
        <taxon>Tylenchina</taxon>
        <taxon>Tylenchomorpha</taxon>
        <taxon>Tylenchoidea</taxon>
        <taxon>Meloidogynidae</taxon>
        <taxon>Meloidogyninae</taxon>
        <taxon>Meloidogyne</taxon>
    </lineage>
</organism>
<dbReference type="GO" id="GO:0015031">
    <property type="term" value="P:protein transport"/>
    <property type="evidence" value="ECO:0007669"/>
    <property type="project" value="TreeGrafter"/>
</dbReference>
<comment type="similarity">
    <text evidence="1">Belongs to the arrestin family.</text>
</comment>
<gene>
    <name evidence="4" type="ORF">MENT_LOCUS22307</name>
</gene>
<dbReference type="InterPro" id="IPR050357">
    <property type="entry name" value="Arrestin_domain-protein"/>
</dbReference>
<feature type="region of interest" description="Disordered" evidence="2">
    <location>
        <begin position="323"/>
        <end position="347"/>
    </location>
</feature>
<accession>A0A6V7V7C2</accession>
<dbReference type="InterPro" id="IPR014756">
    <property type="entry name" value="Ig_E-set"/>
</dbReference>
<dbReference type="PANTHER" id="PTHR11188:SF144">
    <property type="entry name" value="ARRESTIN C-TERMINAL-LIKE DOMAIN-CONTAINING PROTEIN"/>
    <property type="match status" value="1"/>
</dbReference>
<dbReference type="EMBL" id="CAJEWN010000175">
    <property type="protein sequence ID" value="CAD2170876.1"/>
    <property type="molecule type" value="Genomic_DNA"/>
</dbReference>
<comment type="caution">
    <text evidence="4">The sequence shown here is derived from an EMBL/GenBank/DDBJ whole genome shotgun (WGS) entry which is preliminary data.</text>
</comment>
<dbReference type="PANTHER" id="PTHR11188">
    <property type="entry name" value="ARRESTIN DOMAIN CONTAINING PROTEIN"/>
    <property type="match status" value="1"/>
</dbReference>
<name>A0A6V7V7C2_MELEN</name>
<reference evidence="4 5" key="1">
    <citation type="submission" date="2020-08" db="EMBL/GenBank/DDBJ databases">
        <authorList>
            <person name="Koutsovoulos G."/>
            <person name="Danchin GJ E."/>
        </authorList>
    </citation>
    <scope>NUCLEOTIDE SEQUENCE [LARGE SCALE GENOMIC DNA]</scope>
</reference>
<dbReference type="InterPro" id="IPR011022">
    <property type="entry name" value="Arrestin_C-like"/>
</dbReference>
<evidence type="ECO:0000313" key="4">
    <source>
        <dbReference type="EMBL" id="CAD2170876.1"/>
    </source>
</evidence>
<feature type="domain" description="Arrestin C-terminal-like" evidence="3">
    <location>
        <begin position="192"/>
        <end position="364"/>
    </location>
</feature>
<sequence length="480" mass="54717">MDSINSFDIRLEKDVYYPGEPLNGVVIIDLMEPIKLRGIRVFLRGRARVQWKVLKSGESKTLKDDQYLLDDKALLWGRERQQQQQTFDELDETTSIESDLIQQQQTQILPKGLHELAFNFNLPPTQLPCSLETKAGTIRYYVKVLVDMPYASSPQGIKYFTLIGPHIDCLEEKYLSPLTGQDHKIRCQPCCRRGVVALRVILERSAYCCGEQIKLNLHLENRQECPTQICVKLIQNLEYRIDKGGGLPCEIKTIQSTALEWRSQFVLKHSQLNIDPNNFDPLLQLPTLPPTMIGFCRLIQLYYILKINVNQCPYIKNQKLNKETSTSNNNNISPPPSSSTPPSISSSESCLEMDFPLTIATVPFREIHSQFYSVVYDFCGGHVETGKYISPEFRLGQVWDGRIQENENNNNLNIEEIVLYRPVYVKIIGEQQQTEKALPSNSSGGGICRRQSTRIVGCSNNENNILTKQKEGQLSNGGYY</sequence>
<dbReference type="GO" id="GO:0005737">
    <property type="term" value="C:cytoplasm"/>
    <property type="evidence" value="ECO:0007669"/>
    <property type="project" value="TreeGrafter"/>
</dbReference>
<dbReference type="Pfam" id="PF02752">
    <property type="entry name" value="Arrestin_C"/>
    <property type="match status" value="1"/>
</dbReference>
<evidence type="ECO:0000256" key="2">
    <source>
        <dbReference type="SAM" id="MobiDB-lite"/>
    </source>
</evidence>
<dbReference type="OrthoDB" id="7785529at2759"/>
<dbReference type="AlphaFoldDB" id="A0A6V7V7C2"/>
<dbReference type="Proteomes" id="UP000580250">
    <property type="component" value="Unassembled WGS sequence"/>
</dbReference>
<evidence type="ECO:0000313" key="5">
    <source>
        <dbReference type="Proteomes" id="UP000580250"/>
    </source>
</evidence>
<protein>
    <recommendedName>
        <fullName evidence="3">Arrestin C-terminal-like domain-containing protein</fullName>
    </recommendedName>
</protein>
<evidence type="ECO:0000259" key="3">
    <source>
        <dbReference type="SMART" id="SM01017"/>
    </source>
</evidence>
<dbReference type="Gene3D" id="2.60.40.640">
    <property type="match status" value="2"/>
</dbReference>
<evidence type="ECO:0000256" key="1">
    <source>
        <dbReference type="ARBA" id="ARBA00005298"/>
    </source>
</evidence>
<proteinExistence type="inferred from homology"/>